<dbReference type="InterPro" id="IPR008978">
    <property type="entry name" value="HSP20-like_chaperone"/>
</dbReference>
<dbReference type="EMBL" id="LNRQ01000001">
    <property type="protein sequence ID" value="KZN09279.1"/>
    <property type="molecule type" value="Genomic_DNA"/>
</dbReference>
<feature type="compositionally biased region" description="Polar residues" evidence="2">
    <location>
        <begin position="264"/>
        <end position="282"/>
    </location>
</feature>
<dbReference type="PROSITE" id="PS01031">
    <property type="entry name" value="SHSP"/>
    <property type="match status" value="1"/>
</dbReference>
<dbReference type="STRING" id="79200.A0A166GS26"/>
<dbReference type="GO" id="GO:0005634">
    <property type="term" value="C:nucleus"/>
    <property type="evidence" value="ECO:0007669"/>
    <property type="project" value="TreeGrafter"/>
</dbReference>
<keyword evidence="6" id="KW-1185">Reference proteome</keyword>
<accession>A0A166GS26</accession>
<name>A0A166GS26_DAUCS</name>
<dbReference type="OMA" id="YSYMAPL"/>
<dbReference type="PANTHER" id="PTHR34661">
    <property type="entry name" value="INCREASED DNA METHYLATION 3"/>
    <property type="match status" value="1"/>
</dbReference>
<dbReference type="PANTHER" id="PTHR34661:SF3">
    <property type="entry name" value="INCREASED DNA METHYLATION 2"/>
    <property type="match status" value="1"/>
</dbReference>
<dbReference type="Proteomes" id="UP000077755">
    <property type="component" value="Chromosome 1"/>
</dbReference>
<comment type="similarity">
    <text evidence="1">Belongs to the small heat shock protein (HSP20) family.</text>
</comment>
<dbReference type="Gene3D" id="2.60.40.790">
    <property type="match status" value="1"/>
</dbReference>
<evidence type="ECO:0000313" key="6">
    <source>
        <dbReference type="Proteomes" id="UP000077755"/>
    </source>
</evidence>
<evidence type="ECO:0000256" key="1">
    <source>
        <dbReference type="PROSITE-ProRule" id="PRU00285"/>
    </source>
</evidence>
<feature type="domain" description="SHSP" evidence="3">
    <location>
        <begin position="321"/>
        <end position="438"/>
    </location>
</feature>
<dbReference type="Gramene" id="KZN09279">
    <property type="protein sequence ID" value="KZN09279"/>
    <property type="gene ID" value="DCAR_001935"/>
</dbReference>
<gene>
    <name evidence="4" type="ORF">DCAR_001935</name>
    <name evidence="5" type="ORF">DCAR_0101965</name>
</gene>
<feature type="region of interest" description="Disordered" evidence="2">
    <location>
        <begin position="253"/>
        <end position="282"/>
    </location>
</feature>
<dbReference type="KEGG" id="dcr:108209415"/>
<evidence type="ECO:0000313" key="5">
    <source>
        <dbReference type="EMBL" id="WOG82797.1"/>
    </source>
</evidence>
<sequence length="438" mass="49010">MKSTVQGTEALIAFESDKEENASGSRINVRVVPTDDQYFLLYFIMGTYFAPDLKHDTPHKSVLQRRVEGLVPYSLDQLAGSHIKVVEVERIYYYVLRKADPNVVMKLPWLHQFLNGTLPTPRDPAVNYLQFKDLFPPHLHPQSWLKDKYKIIGNIVFINKPETSCMEPRDIERFKRLTGLKDFHLDRDSARSHAFVDGKIQYNMGMLEVDCNGELPQTRSSGAPRKTKNPNELTMPKETNQHDVKFVDIIDQHSSPPVDGDKPTISSSECNGTPSLFGNVDSSSEENFGPGMIFLPSHPTREELSNMTAATNKGTAITGSAARGRIGPALGLIDIGECEDSYLFRVSLPGVKRDEREFICEIEDDGKVLIRGVTVTGEKTVSMFSQTFEMQSQNLCPPGNFSIFFKLPGPVDSQQFSGNFGTDGILEGIVMKEGHNSW</sequence>
<proteinExistence type="inferred from homology"/>
<evidence type="ECO:0000256" key="2">
    <source>
        <dbReference type="SAM" id="MobiDB-lite"/>
    </source>
</evidence>
<dbReference type="OrthoDB" id="1927234at2759"/>
<dbReference type="AlphaFoldDB" id="A0A166GS26"/>
<dbReference type="FunFam" id="2.60.40.790:FF:000049">
    <property type="entry name" value="Increased DNA methylation 3"/>
    <property type="match status" value="1"/>
</dbReference>
<organism evidence="4">
    <name type="scientific">Daucus carota subsp. sativus</name>
    <name type="common">Carrot</name>
    <dbReference type="NCBI Taxonomy" id="79200"/>
    <lineage>
        <taxon>Eukaryota</taxon>
        <taxon>Viridiplantae</taxon>
        <taxon>Streptophyta</taxon>
        <taxon>Embryophyta</taxon>
        <taxon>Tracheophyta</taxon>
        <taxon>Spermatophyta</taxon>
        <taxon>Magnoliopsida</taxon>
        <taxon>eudicotyledons</taxon>
        <taxon>Gunneridae</taxon>
        <taxon>Pentapetalae</taxon>
        <taxon>asterids</taxon>
        <taxon>campanulids</taxon>
        <taxon>Apiales</taxon>
        <taxon>Apiaceae</taxon>
        <taxon>Apioideae</taxon>
        <taxon>Scandiceae</taxon>
        <taxon>Daucinae</taxon>
        <taxon>Daucus</taxon>
        <taxon>Daucus sect. Daucus</taxon>
    </lineage>
</organism>
<reference evidence="4" key="1">
    <citation type="journal article" date="2016" name="Nat. Genet.">
        <title>A high-quality carrot genome assembly provides new insights into carotenoid accumulation and asterid genome evolution.</title>
        <authorList>
            <person name="Iorizzo M."/>
            <person name="Ellison S."/>
            <person name="Senalik D."/>
            <person name="Zeng P."/>
            <person name="Satapoomin P."/>
            <person name="Huang J."/>
            <person name="Bowman M."/>
            <person name="Iovene M."/>
            <person name="Sanseverino W."/>
            <person name="Cavagnaro P."/>
            <person name="Yildiz M."/>
            <person name="Macko-Podgorni A."/>
            <person name="Moranska E."/>
            <person name="Grzebelus E."/>
            <person name="Grzebelus D."/>
            <person name="Ashrafi H."/>
            <person name="Zheng Z."/>
            <person name="Cheng S."/>
            <person name="Spooner D."/>
            <person name="Van Deynze A."/>
            <person name="Simon P."/>
        </authorList>
    </citation>
    <scope>NUCLEOTIDE SEQUENCE [LARGE SCALE GENOMIC DNA]</scope>
    <source>
        <tissue evidence="4">Leaf</tissue>
    </source>
</reference>
<dbReference type="InterPro" id="IPR039321">
    <property type="entry name" value="IDM2/3-like"/>
</dbReference>
<evidence type="ECO:0000313" key="4">
    <source>
        <dbReference type="EMBL" id="KZN09279.1"/>
    </source>
</evidence>
<dbReference type="InterPro" id="IPR002068">
    <property type="entry name" value="A-crystallin/Hsp20_dom"/>
</dbReference>
<protein>
    <recommendedName>
        <fullName evidence="3">SHSP domain-containing protein</fullName>
    </recommendedName>
</protein>
<feature type="region of interest" description="Disordered" evidence="2">
    <location>
        <begin position="214"/>
        <end position="241"/>
    </location>
</feature>
<evidence type="ECO:0000259" key="3">
    <source>
        <dbReference type="PROSITE" id="PS01031"/>
    </source>
</evidence>
<dbReference type="CDD" id="cd06464">
    <property type="entry name" value="ACD_sHsps-like"/>
    <property type="match status" value="1"/>
</dbReference>
<reference evidence="5" key="2">
    <citation type="submission" date="2022-03" db="EMBL/GenBank/DDBJ databases">
        <title>Draft title - Genomic analysis of global carrot germplasm unveils the trajectory of domestication and the origin of high carotenoid orange carrot.</title>
        <authorList>
            <person name="Iorizzo M."/>
            <person name="Ellison S."/>
            <person name="Senalik D."/>
            <person name="Macko-Podgorni A."/>
            <person name="Grzebelus D."/>
            <person name="Bostan H."/>
            <person name="Rolling W."/>
            <person name="Curaba J."/>
            <person name="Simon P."/>
        </authorList>
    </citation>
    <scope>NUCLEOTIDE SEQUENCE</scope>
    <source>
        <tissue evidence="5">Leaf</tissue>
    </source>
</reference>
<dbReference type="EMBL" id="CP093343">
    <property type="protein sequence ID" value="WOG82797.1"/>
    <property type="molecule type" value="Genomic_DNA"/>
</dbReference>